<organism evidence="12 13">
    <name type="scientific">Candidatus Desulfobacillus denitrificans</name>
    <dbReference type="NCBI Taxonomy" id="2608985"/>
    <lineage>
        <taxon>Bacteria</taxon>
        <taxon>Pseudomonadati</taxon>
        <taxon>Pseudomonadota</taxon>
        <taxon>Betaproteobacteria</taxon>
        <taxon>Candidatus Desulfobacillus</taxon>
    </lineage>
</organism>
<evidence type="ECO:0000256" key="3">
    <source>
        <dbReference type="ARBA" id="ARBA00022617"/>
    </source>
</evidence>
<evidence type="ECO:0000256" key="2">
    <source>
        <dbReference type="ARBA" id="ARBA00022448"/>
    </source>
</evidence>
<evidence type="ECO:0000256" key="9">
    <source>
        <dbReference type="PIRSR" id="PIRSR000005-2"/>
    </source>
</evidence>
<comment type="subcellular location">
    <subcellularLocation>
        <location evidence="1">Periplasm</location>
    </subcellularLocation>
</comment>
<feature type="chain" id="PRO_5035300877" evidence="10">
    <location>
        <begin position="23"/>
        <end position="213"/>
    </location>
</feature>
<feature type="signal peptide" evidence="10">
    <location>
        <begin position="1"/>
        <end position="22"/>
    </location>
</feature>
<dbReference type="PRINTS" id="PR00605">
    <property type="entry name" value="CYTCHROMECIC"/>
</dbReference>
<gene>
    <name evidence="12" type="ORF">DSYM_02960</name>
</gene>
<protein>
    <submittedName>
        <fullName evidence="12">Cytochrome c553</fullName>
    </submittedName>
</protein>
<name>A0A809RT11_9PROT</name>
<dbReference type="InterPro" id="IPR024167">
    <property type="entry name" value="Cytochrome_c4-like"/>
</dbReference>
<dbReference type="Gene3D" id="1.10.760.10">
    <property type="entry name" value="Cytochrome c-like domain"/>
    <property type="match status" value="2"/>
</dbReference>
<dbReference type="GO" id="GO:0009055">
    <property type="term" value="F:electron transfer activity"/>
    <property type="evidence" value="ECO:0007669"/>
    <property type="project" value="InterPro"/>
</dbReference>
<feature type="binding site" description="covalent" evidence="8">
    <location>
        <position position="135"/>
    </location>
    <ligand>
        <name>heme c</name>
        <dbReference type="ChEBI" id="CHEBI:61717"/>
        <label>2</label>
    </ligand>
</feature>
<evidence type="ECO:0000256" key="5">
    <source>
        <dbReference type="ARBA" id="ARBA00022764"/>
    </source>
</evidence>
<evidence type="ECO:0000256" key="7">
    <source>
        <dbReference type="ARBA" id="ARBA00023004"/>
    </source>
</evidence>
<dbReference type="AlphaFoldDB" id="A0A809RT11"/>
<comment type="PTM">
    <text evidence="8">Binds 2 heme c groups covalently per subunit.</text>
</comment>
<keyword evidence="7 9" id="KW-0408">Iron</keyword>
<dbReference type="GO" id="GO:0005506">
    <property type="term" value="F:iron ion binding"/>
    <property type="evidence" value="ECO:0007669"/>
    <property type="project" value="InterPro"/>
</dbReference>
<evidence type="ECO:0000313" key="12">
    <source>
        <dbReference type="EMBL" id="BBO19597.1"/>
    </source>
</evidence>
<evidence type="ECO:0000256" key="4">
    <source>
        <dbReference type="ARBA" id="ARBA00022723"/>
    </source>
</evidence>
<dbReference type="Proteomes" id="UP000662914">
    <property type="component" value="Chromosome"/>
</dbReference>
<dbReference type="InterPro" id="IPR050597">
    <property type="entry name" value="Cytochrome_c_Oxidase_Subunit"/>
</dbReference>
<dbReference type="PIRSF" id="PIRSF000005">
    <property type="entry name" value="Cytochrome_c4"/>
    <property type="match status" value="1"/>
</dbReference>
<evidence type="ECO:0000256" key="6">
    <source>
        <dbReference type="ARBA" id="ARBA00022982"/>
    </source>
</evidence>
<proteinExistence type="predicted"/>
<dbReference type="InterPro" id="IPR009056">
    <property type="entry name" value="Cyt_c-like_dom"/>
</dbReference>
<feature type="domain" description="Cytochrome c" evidence="11">
    <location>
        <begin position="111"/>
        <end position="212"/>
    </location>
</feature>
<feature type="binding site" description="axial binding residue" evidence="9">
    <location>
        <position position="40"/>
    </location>
    <ligand>
        <name>heme c</name>
        <dbReference type="ChEBI" id="CHEBI:61717"/>
        <label>1</label>
    </ligand>
    <ligandPart>
        <name>Fe</name>
        <dbReference type="ChEBI" id="CHEBI:18248"/>
    </ligandPart>
</feature>
<dbReference type="GO" id="GO:0042597">
    <property type="term" value="C:periplasmic space"/>
    <property type="evidence" value="ECO:0007669"/>
    <property type="project" value="UniProtKB-SubCell"/>
</dbReference>
<sequence length="213" mass="22483">MSRFAWVLMAVVATGWAGSVAAAGNAANGQAKSAACGACHGMDGNSVNPDWPKLAGQVPEYLVKQLHDFKAGRRSNETMSPMAQPLSSQDIEDLAAYFSSQKVVPGEAKADLRARGEQIYLKGKHRPAVTACIGCHGPGGAGNQDWGKSLSAPPAVLAPAIGGQQAAYVARQLQDYKSKARSNDVGRVMRDISSRLSDEDILAVAEYITSLKR</sequence>
<keyword evidence="10" id="KW-0732">Signal</keyword>
<keyword evidence="6" id="KW-0249">Electron transport</keyword>
<feature type="binding site" description="axial binding residue" evidence="9">
    <location>
        <position position="79"/>
    </location>
    <ligand>
        <name>heme c</name>
        <dbReference type="ChEBI" id="CHEBI:61717"/>
        <label>1</label>
    </ligand>
    <ligandPart>
        <name>Fe</name>
        <dbReference type="ChEBI" id="CHEBI:18248"/>
    </ligandPart>
</feature>
<feature type="binding site" description="axial binding residue" evidence="9">
    <location>
        <position position="189"/>
    </location>
    <ligand>
        <name>heme c</name>
        <dbReference type="ChEBI" id="CHEBI:61717"/>
        <label>2</label>
    </ligand>
    <ligandPart>
        <name>Fe</name>
        <dbReference type="ChEBI" id="CHEBI:18248"/>
    </ligandPart>
</feature>
<accession>A0A809RT11</accession>
<dbReference type="PROSITE" id="PS51007">
    <property type="entry name" value="CYTC"/>
    <property type="match status" value="2"/>
</dbReference>
<dbReference type="GO" id="GO:0020037">
    <property type="term" value="F:heme binding"/>
    <property type="evidence" value="ECO:0007669"/>
    <property type="project" value="InterPro"/>
</dbReference>
<evidence type="ECO:0000313" key="13">
    <source>
        <dbReference type="Proteomes" id="UP000662914"/>
    </source>
</evidence>
<dbReference type="PANTHER" id="PTHR33751:SF9">
    <property type="entry name" value="CYTOCHROME C4"/>
    <property type="match status" value="1"/>
</dbReference>
<feature type="binding site" description="covalent" evidence="8">
    <location>
        <position position="36"/>
    </location>
    <ligand>
        <name>heme c</name>
        <dbReference type="ChEBI" id="CHEBI:61717"/>
        <label>1</label>
    </ligand>
</feature>
<keyword evidence="2" id="KW-0813">Transport</keyword>
<feature type="binding site" description="axial binding residue" evidence="9">
    <location>
        <position position="136"/>
    </location>
    <ligand>
        <name>heme c</name>
        <dbReference type="ChEBI" id="CHEBI:61717"/>
        <label>2</label>
    </ligand>
    <ligandPart>
        <name>Fe</name>
        <dbReference type="ChEBI" id="CHEBI:18248"/>
    </ligandPart>
</feature>
<evidence type="ECO:0000256" key="1">
    <source>
        <dbReference type="ARBA" id="ARBA00004418"/>
    </source>
</evidence>
<keyword evidence="3 8" id="KW-0349">Heme</keyword>
<feature type="domain" description="Cytochrome c" evidence="11">
    <location>
        <begin position="24"/>
        <end position="102"/>
    </location>
</feature>
<dbReference type="InterPro" id="IPR008168">
    <property type="entry name" value="Cyt_C_IC"/>
</dbReference>
<feature type="binding site" description="covalent" evidence="8">
    <location>
        <position position="132"/>
    </location>
    <ligand>
        <name>heme c</name>
        <dbReference type="ChEBI" id="CHEBI:61717"/>
        <label>2</label>
    </ligand>
</feature>
<dbReference type="InterPro" id="IPR036909">
    <property type="entry name" value="Cyt_c-like_dom_sf"/>
</dbReference>
<dbReference type="Pfam" id="PF00034">
    <property type="entry name" value="Cytochrom_C"/>
    <property type="match status" value="2"/>
</dbReference>
<reference evidence="12" key="1">
    <citation type="journal article" name="DNA Res.">
        <title>The physiological potential of anammox bacteria as revealed by their core genome structure.</title>
        <authorList>
            <person name="Okubo T."/>
            <person name="Toyoda A."/>
            <person name="Fukuhara K."/>
            <person name="Uchiyama I."/>
            <person name="Harigaya Y."/>
            <person name="Kuroiwa M."/>
            <person name="Suzuki T."/>
            <person name="Murakami Y."/>
            <person name="Suwa Y."/>
            <person name="Takami H."/>
        </authorList>
    </citation>
    <scope>NUCLEOTIDE SEQUENCE</scope>
    <source>
        <strain evidence="12">317325-3</strain>
    </source>
</reference>
<dbReference type="EMBL" id="AP021857">
    <property type="protein sequence ID" value="BBO19597.1"/>
    <property type="molecule type" value="Genomic_DNA"/>
</dbReference>
<feature type="binding site" description="covalent" evidence="8">
    <location>
        <position position="39"/>
    </location>
    <ligand>
        <name>heme c</name>
        <dbReference type="ChEBI" id="CHEBI:61717"/>
        <label>1</label>
    </ligand>
</feature>
<evidence type="ECO:0000259" key="11">
    <source>
        <dbReference type="PROSITE" id="PS51007"/>
    </source>
</evidence>
<dbReference type="KEGG" id="ddz:DSYM_02960"/>
<evidence type="ECO:0000256" key="10">
    <source>
        <dbReference type="SAM" id="SignalP"/>
    </source>
</evidence>
<dbReference type="SUPFAM" id="SSF46626">
    <property type="entry name" value="Cytochrome c"/>
    <property type="match status" value="2"/>
</dbReference>
<keyword evidence="4 9" id="KW-0479">Metal-binding</keyword>
<evidence type="ECO:0000256" key="8">
    <source>
        <dbReference type="PIRSR" id="PIRSR000005-1"/>
    </source>
</evidence>
<keyword evidence="5" id="KW-0574">Periplasm</keyword>
<dbReference type="PANTHER" id="PTHR33751">
    <property type="entry name" value="CBB3-TYPE CYTOCHROME C OXIDASE SUBUNIT FIXP"/>
    <property type="match status" value="1"/>
</dbReference>